<dbReference type="Proteomes" id="UP000034172">
    <property type="component" value="Unassembled WGS sequence"/>
</dbReference>
<evidence type="ECO:0000256" key="1">
    <source>
        <dbReference type="SAM" id="Phobius"/>
    </source>
</evidence>
<protein>
    <recommendedName>
        <fullName evidence="2">Inositolphosphotransferase Aur1/Ipt1 domain-containing protein</fullName>
    </recommendedName>
</protein>
<keyword evidence="1" id="KW-0472">Membrane</keyword>
<evidence type="ECO:0000259" key="2">
    <source>
        <dbReference type="Pfam" id="PF14378"/>
    </source>
</evidence>
<organism evidence="3 4">
    <name type="scientific">Candidatus Collierbacteria bacterium GW2011_GWC2_44_18</name>
    <dbReference type="NCBI Taxonomy" id="1618392"/>
    <lineage>
        <taxon>Bacteria</taxon>
        <taxon>Candidatus Collieribacteriota</taxon>
    </lineage>
</organism>
<accession>A0A0G1JYF0</accession>
<dbReference type="Pfam" id="PF14378">
    <property type="entry name" value="PAP2_3"/>
    <property type="match status" value="1"/>
</dbReference>
<evidence type="ECO:0000313" key="3">
    <source>
        <dbReference type="EMBL" id="KKT48932.1"/>
    </source>
</evidence>
<dbReference type="InterPro" id="IPR026841">
    <property type="entry name" value="Aur1/Ipt1"/>
</dbReference>
<keyword evidence="1" id="KW-1133">Transmembrane helix</keyword>
<evidence type="ECO:0000313" key="4">
    <source>
        <dbReference type="Proteomes" id="UP000034172"/>
    </source>
</evidence>
<feature type="domain" description="Inositolphosphotransferase Aur1/Ipt1" evidence="2">
    <location>
        <begin position="20"/>
        <end position="166"/>
    </location>
</feature>
<dbReference type="InterPro" id="IPR036938">
    <property type="entry name" value="PAP2/HPO_sf"/>
</dbReference>
<dbReference type="SUPFAM" id="SSF48317">
    <property type="entry name" value="Acid phosphatase/Vanadium-dependent haloperoxidase"/>
    <property type="match status" value="1"/>
</dbReference>
<dbReference type="EMBL" id="LCIE01000015">
    <property type="protein sequence ID" value="KKT48932.1"/>
    <property type="molecule type" value="Genomic_DNA"/>
</dbReference>
<dbReference type="STRING" id="1618392.UW41_C0015G0019"/>
<dbReference type="AlphaFoldDB" id="A0A0G1JYF0"/>
<gene>
    <name evidence="3" type="ORF">UW41_C0015G0019</name>
</gene>
<feature type="transmembrane region" description="Helical" evidence="1">
    <location>
        <begin position="29"/>
        <end position="52"/>
    </location>
</feature>
<feature type="transmembrane region" description="Helical" evidence="1">
    <location>
        <begin position="57"/>
        <end position="76"/>
    </location>
</feature>
<feature type="transmembrane region" description="Helical" evidence="1">
    <location>
        <begin position="130"/>
        <end position="150"/>
    </location>
</feature>
<comment type="caution">
    <text evidence="3">The sequence shown here is derived from an EMBL/GenBank/DDBJ whole genome shotgun (WGS) entry which is preliminary data.</text>
</comment>
<keyword evidence="1" id="KW-0812">Transmembrane</keyword>
<name>A0A0G1JYF0_9BACT</name>
<sequence>MVLAILLYLPLNRQTPKYRLNLPLDNHIPLIPWTVWVYIFYYILLPASILFLWNSRFAIPFLVSQIVGTAISSFLWKVFPNGVTRPIIKQQSNRGLRLLGLIYRHDQDCNGLPSGHVLHSFISCYYLAQLFPQIWTLFYIILMAISFSTLTTKQHYFLDMISTLIITPPIIELSSIIHL</sequence>
<reference evidence="3 4" key="1">
    <citation type="journal article" date="2015" name="Nature">
        <title>rRNA introns, odd ribosomes, and small enigmatic genomes across a large radiation of phyla.</title>
        <authorList>
            <person name="Brown C.T."/>
            <person name="Hug L.A."/>
            <person name="Thomas B.C."/>
            <person name="Sharon I."/>
            <person name="Castelle C.J."/>
            <person name="Singh A."/>
            <person name="Wilkins M.J."/>
            <person name="Williams K.H."/>
            <person name="Banfield J.F."/>
        </authorList>
    </citation>
    <scope>NUCLEOTIDE SEQUENCE [LARGE SCALE GENOMIC DNA]</scope>
</reference>
<proteinExistence type="predicted"/>
<dbReference type="GO" id="GO:0016020">
    <property type="term" value="C:membrane"/>
    <property type="evidence" value="ECO:0007669"/>
    <property type="project" value="UniProtKB-SubCell"/>
</dbReference>